<accession>A0A9W6JM94</accession>
<keyword evidence="2" id="KW-1185">Reference proteome</keyword>
<reference evidence="1" key="1">
    <citation type="journal article" date="2014" name="Int. J. Syst. Evol. Microbiol.">
        <title>Complete genome sequence of Corynebacterium casei LMG S-19264T (=DSM 44701T), isolated from a smear-ripened cheese.</title>
        <authorList>
            <consortium name="US DOE Joint Genome Institute (JGI-PGF)"/>
            <person name="Walter F."/>
            <person name="Albersmeier A."/>
            <person name="Kalinowski J."/>
            <person name="Ruckert C."/>
        </authorList>
    </citation>
    <scope>NUCLEOTIDE SEQUENCE</scope>
    <source>
        <strain evidence="1">VKM B-2748</strain>
    </source>
</reference>
<evidence type="ECO:0000313" key="1">
    <source>
        <dbReference type="EMBL" id="GLK78828.1"/>
    </source>
</evidence>
<dbReference type="AlphaFoldDB" id="A0A9W6JM94"/>
<gene>
    <name evidence="1" type="ORF">GCM10008174_05690</name>
</gene>
<name>A0A9W6JM94_9HYPH</name>
<comment type="caution">
    <text evidence="1">The sequence shown here is derived from an EMBL/GenBank/DDBJ whole genome shotgun (WGS) entry which is preliminary data.</text>
</comment>
<protein>
    <submittedName>
        <fullName evidence="1">Uncharacterized protein</fullName>
    </submittedName>
</protein>
<sequence length="87" mass="9955">MAEPDNLVLTLLRELRRDMNTRFDAIDAKFESRFDGVDSRFAGQDKKLDAIREALKSETILGRYVVNGVDDRLDAIEKRLKALETAK</sequence>
<evidence type="ECO:0000313" key="2">
    <source>
        <dbReference type="Proteomes" id="UP001143309"/>
    </source>
</evidence>
<dbReference type="EMBL" id="BSFL01000001">
    <property type="protein sequence ID" value="GLK78828.1"/>
    <property type="molecule type" value="Genomic_DNA"/>
</dbReference>
<organism evidence="1 2">
    <name type="scientific">Methylopila turkensis</name>
    <dbReference type="NCBI Taxonomy" id="1437816"/>
    <lineage>
        <taxon>Bacteria</taxon>
        <taxon>Pseudomonadati</taxon>
        <taxon>Pseudomonadota</taxon>
        <taxon>Alphaproteobacteria</taxon>
        <taxon>Hyphomicrobiales</taxon>
        <taxon>Methylopilaceae</taxon>
        <taxon>Methylopila</taxon>
    </lineage>
</organism>
<proteinExistence type="predicted"/>
<dbReference type="RefSeq" id="WP_271199333.1">
    <property type="nucleotide sequence ID" value="NZ_BSFL01000001.1"/>
</dbReference>
<reference evidence="1" key="2">
    <citation type="submission" date="2023-01" db="EMBL/GenBank/DDBJ databases">
        <authorList>
            <person name="Sun Q."/>
            <person name="Evtushenko L."/>
        </authorList>
    </citation>
    <scope>NUCLEOTIDE SEQUENCE</scope>
    <source>
        <strain evidence="1">VKM B-2748</strain>
    </source>
</reference>
<dbReference type="Proteomes" id="UP001143309">
    <property type="component" value="Unassembled WGS sequence"/>
</dbReference>